<sequence length="87" mass="9913">MVISIWNRVGHGDLQKYNDSFFLNVCSKNSLTGLQDLTLMFRTPKMTALDLVVRTLRSSSDQFPQIAERFTGLPLLEPFPVFSFSEV</sequence>
<name>A0A8X6IAN8_NEPPI</name>
<organism evidence="1 2">
    <name type="scientific">Nephila pilipes</name>
    <name type="common">Giant wood spider</name>
    <name type="synonym">Nephila maculata</name>
    <dbReference type="NCBI Taxonomy" id="299642"/>
    <lineage>
        <taxon>Eukaryota</taxon>
        <taxon>Metazoa</taxon>
        <taxon>Ecdysozoa</taxon>
        <taxon>Arthropoda</taxon>
        <taxon>Chelicerata</taxon>
        <taxon>Arachnida</taxon>
        <taxon>Araneae</taxon>
        <taxon>Araneomorphae</taxon>
        <taxon>Entelegynae</taxon>
        <taxon>Araneoidea</taxon>
        <taxon>Nephilidae</taxon>
        <taxon>Nephila</taxon>
    </lineage>
</organism>
<proteinExistence type="predicted"/>
<dbReference type="Proteomes" id="UP000887013">
    <property type="component" value="Unassembled WGS sequence"/>
</dbReference>
<evidence type="ECO:0000313" key="2">
    <source>
        <dbReference type="Proteomes" id="UP000887013"/>
    </source>
</evidence>
<reference evidence="1" key="1">
    <citation type="submission" date="2020-08" db="EMBL/GenBank/DDBJ databases">
        <title>Multicomponent nature underlies the extraordinary mechanical properties of spider dragline silk.</title>
        <authorList>
            <person name="Kono N."/>
            <person name="Nakamura H."/>
            <person name="Mori M."/>
            <person name="Yoshida Y."/>
            <person name="Ohtoshi R."/>
            <person name="Malay A.D."/>
            <person name="Moran D.A.P."/>
            <person name="Tomita M."/>
            <person name="Numata K."/>
            <person name="Arakawa K."/>
        </authorList>
    </citation>
    <scope>NUCLEOTIDE SEQUENCE</scope>
</reference>
<dbReference type="AlphaFoldDB" id="A0A8X6IAN8"/>
<protein>
    <submittedName>
        <fullName evidence="1">Uncharacterized protein</fullName>
    </submittedName>
</protein>
<dbReference type="EMBL" id="BMAW01043062">
    <property type="protein sequence ID" value="GFS37329.1"/>
    <property type="molecule type" value="Genomic_DNA"/>
</dbReference>
<comment type="caution">
    <text evidence="1">The sequence shown here is derived from an EMBL/GenBank/DDBJ whole genome shotgun (WGS) entry which is preliminary data.</text>
</comment>
<evidence type="ECO:0000313" key="1">
    <source>
        <dbReference type="EMBL" id="GFS37329.1"/>
    </source>
</evidence>
<keyword evidence="2" id="KW-1185">Reference proteome</keyword>
<gene>
    <name evidence="1" type="ORF">NPIL_415451</name>
</gene>
<accession>A0A8X6IAN8</accession>